<evidence type="ECO:0000256" key="1">
    <source>
        <dbReference type="ARBA" id="ARBA00022737"/>
    </source>
</evidence>
<proteinExistence type="predicted"/>
<dbReference type="OrthoDB" id="671583at2"/>
<evidence type="ECO:0000313" key="5">
    <source>
        <dbReference type="EMBL" id="STX32097.1"/>
    </source>
</evidence>
<keyword evidence="1" id="KW-0677">Repeat</keyword>
<evidence type="ECO:0000313" key="4">
    <source>
        <dbReference type="EMBL" id="KTC75971.1"/>
    </source>
</evidence>
<dbReference type="RefSeq" id="WP_058522169.1">
    <property type="nucleotide sequence ID" value="NZ_CAAAHV010000029.1"/>
</dbReference>
<dbReference type="SUPFAM" id="SSF48403">
    <property type="entry name" value="Ankyrin repeat"/>
    <property type="match status" value="1"/>
</dbReference>
<dbReference type="PROSITE" id="PS50297">
    <property type="entry name" value="ANK_REP_REGION"/>
    <property type="match status" value="1"/>
</dbReference>
<dbReference type="PROSITE" id="PS50088">
    <property type="entry name" value="ANK_REPEAT"/>
    <property type="match status" value="1"/>
</dbReference>
<dbReference type="InterPro" id="IPR036770">
    <property type="entry name" value="Ankyrin_rpt-contain_sf"/>
</dbReference>
<evidence type="ECO:0000256" key="3">
    <source>
        <dbReference type="PROSITE-ProRule" id="PRU00023"/>
    </source>
</evidence>
<dbReference type="Gene3D" id="1.25.40.20">
    <property type="entry name" value="Ankyrin repeat-containing domain"/>
    <property type="match status" value="2"/>
</dbReference>
<dbReference type="EMBL" id="UGNW01000001">
    <property type="protein sequence ID" value="STX32097.1"/>
    <property type="molecule type" value="Genomic_DNA"/>
</dbReference>
<dbReference type="Proteomes" id="UP000255066">
    <property type="component" value="Unassembled WGS sequence"/>
</dbReference>
<dbReference type="SMART" id="SM00248">
    <property type="entry name" value="ANK"/>
    <property type="match status" value="5"/>
</dbReference>
<keyword evidence="2 3" id="KW-0040">ANK repeat</keyword>
<evidence type="ECO:0000313" key="6">
    <source>
        <dbReference type="Proteomes" id="UP000054735"/>
    </source>
</evidence>
<name>A0A378IA44_9GAMM</name>
<accession>A0A378IA44</accession>
<evidence type="ECO:0000313" key="7">
    <source>
        <dbReference type="Proteomes" id="UP000255066"/>
    </source>
</evidence>
<dbReference type="Pfam" id="PF00023">
    <property type="entry name" value="Ank"/>
    <property type="match status" value="2"/>
</dbReference>
<dbReference type="PANTHER" id="PTHR24198:SF165">
    <property type="entry name" value="ANKYRIN REPEAT-CONTAINING PROTEIN-RELATED"/>
    <property type="match status" value="1"/>
</dbReference>
<reference evidence="5 7" key="2">
    <citation type="submission" date="2018-06" db="EMBL/GenBank/DDBJ databases">
        <authorList>
            <consortium name="Pathogen Informatics"/>
            <person name="Doyle S."/>
        </authorList>
    </citation>
    <scope>NUCLEOTIDE SEQUENCE [LARGE SCALE GENOMIC DNA]</scope>
    <source>
        <strain evidence="5 7">NCTC12437</strain>
    </source>
</reference>
<dbReference type="AlphaFoldDB" id="A0A378IA44"/>
<protein>
    <submittedName>
        <fullName evidence="5">Ankyrin repeats (3 copies)</fullName>
    </submittedName>
</protein>
<dbReference type="STRING" id="28083.Lbir_0040"/>
<keyword evidence="6" id="KW-1185">Reference proteome</keyword>
<dbReference type="InterPro" id="IPR002110">
    <property type="entry name" value="Ankyrin_rpt"/>
</dbReference>
<dbReference type="Proteomes" id="UP000054735">
    <property type="component" value="Unassembled WGS sequence"/>
</dbReference>
<dbReference type="EMBL" id="LNXT01000001">
    <property type="protein sequence ID" value="KTC75971.1"/>
    <property type="molecule type" value="Genomic_DNA"/>
</dbReference>
<reference evidence="4 6" key="1">
    <citation type="submission" date="2015-11" db="EMBL/GenBank/DDBJ databases">
        <title>Genomic analysis of 38 Legionella species identifies large and diverse effector repertoires.</title>
        <authorList>
            <person name="Burstein D."/>
            <person name="Amaro F."/>
            <person name="Zusman T."/>
            <person name="Lifshitz Z."/>
            <person name="Cohen O."/>
            <person name="Gilbert J.A."/>
            <person name="Pupko T."/>
            <person name="Shuman H.A."/>
            <person name="Segal G."/>
        </authorList>
    </citation>
    <scope>NUCLEOTIDE SEQUENCE [LARGE SCALE GENOMIC DNA]</scope>
    <source>
        <strain evidence="4 6">CDC#1407-AL-14</strain>
    </source>
</reference>
<gene>
    <name evidence="4" type="ORF">Lbir_0040</name>
    <name evidence="5" type="ORF">NCTC12437_01875</name>
</gene>
<sequence length="240" mass="26921">MTIKFFKNVDEYQLFFSAVENNNLHVVEQVIPYLSSINRYHQKGEILCTALAVAAGNGYLEMTRLLLANKANFDAPVLQCLFSFPEGNPVIVSEDEFKEPKEGELLFRYPVISNPLMMAAEKGQKETFELLKEAGANLHQLTLNGRPIFVSVEKGNLAMLSLYLEAGIDVNEKNEEGDTLLHRAAKLSDPVITQRLLRAGANTDILNLAGQKPVHYAKTEEVKNFILYGPDYWKCPCVLL</sequence>
<evidence type="ECO:0000256" key="2">
    <source>
        <dbReference type="ARBA" id="ARBA00023043"/>
    </source>
</evidence>
<feature type="repeat" description="ANK" evidence="3">
    <location>
        <begin position="176"/>
        <end position="208"/>
    </location>
</feature>
<dbReference type="PANTHER" id="PTHR24198">
    <property type="entry name" value="ANKYRIN REPEAT AND PROTEIN KINASE DOMAIN-CONTAINING PROTEIN"/>
    <property type="match status" value="1"/>
</dbReference>
<dbReference type="Pfam" id="PF12796">
    <property type="entry name" value="Ank_2"/>
    <property type="match status" value="1"/>
</dbReference>
<organism evidence="5 7">
    <name type="scientific">Legionella birminghamensis</name>
    <dbReference type="NCBI Taxonomy" id="28083"/>
    <lineage>
        <taxon>Bacteria</taxon>
        <taxon>Pseudomonadati</taxon>
        <taxon>Pseudomonadota</taxon>
        <taxon>Gammaproteobacteria</taxon>
        <taxon>Legionellales</taxon>
        <taxon>Legionellaceae</taxon>
        <taxon>Legionella</taxon>
    </lineage>
</organism>